<dbReference type="CDD" id="cd02662">
    <property type="entry name" value="Peptidase_C19F"/>
    <property type="match status" value="1"/>
</dbReference>
<dbReference type="Gene3D" id="3.90.70.10">
    <property type="entry name" value="Cysteine proteinases"/>
    <property type="match status" value="1"/>
</dbReference>
<evidence type="ECO:0000256" key="2">
    <source>
        <dbReference type="ARBA" id="ARBA00009085"/>
    </source>
</evidence>
<name>A0AAN9TRC6_9HEMI</name>
<reference evidence="11 12" key="1">
    <citation type="submission" date="2024-03" db="EMBL/GenBank/DDBJ databases">
        <title>Adaptation during the transition from Ophiocordyceps entomopathogen to insect associate is accompanied by gene loss and intensified selection.</title>
        <authorList>
            <person name="Ward C.M."/>
            <person name="Onetto C.A."/>
            <person name="Borneman A.R."/>
        </authorList>
    </citation>
    <scope>NUCLEOTIDE SEQUENCE [LARGE SCALE GENOMIC DNA]</scope>
    <source>
        <strain evidence="11">AWRI1</strain>
        <tissue evidence="11">Single Adult Female</tissue>
    </source>
</reference>
<evidence type="ECO:0000256" key="9">
    <source>
        <dbReference type="SAM" id="Phobius"/>
    </source>
</evidence>
<dbReference type="InterPro" id="IPR028889">
    <property type="entry name" value="USP"/>
</dbReference>
<protein>
    <recommendedName>
        <fullName evidence="3">ubiquitinyl hydrolase 1</fullName>
        <ecNumber evidence="3">3.4.19.12</ecNumber>
    </recommendedName>
</protein>
<dbReference type="PROSITE" id="PS50235">
    <property type="entry name" value="USP_3"/>
    <property type="match status" value="1"/>
</dbReference>
<sequence>MDSERVILVAGITAVAAVVGTFILWGPSTAIRPRKKGTVIGLQNLGLTCYLNSLLQAMASCHYFVEWLNLQENKGEVATAMRKLLNILCGNTQPSPDEEYFVSPVDVVTALNHSGWKITNTQQDVHELLCNLVTILEEEAHKSCVDLMITVDAVRNKKYATSPLVNRKENSQDANNVDFDQNHTIKTMPSPSDLNSVDKLSINGICCEGDASVCNTRIQSTANNGKQQFENRICSKMKFTSSKHRIAHDLNQSPRPSPFRGYLTNKIECTKCNYKSVLRYDKFDSISLHLPEPNNQNMHTLNQLLNNFVKNEMINDITCEGCNKNRAPNSEIITAPAIKLLRFGKLPACLCIHIVRTSFHEYGVYKRQDYVDFPEYIVMDPYLYKPKKNVIKRNSTDSSPSENNNGDNKPTKTLNLTKHLYRLKAVIVHRGSHNDGHFMTYRRGTAALQTQHRCSESRWYLVSDTEVKETTLYNVLTSVAYVLFYEKCYGL</sequence>
<organism evidence="11 12">
    <name type="scientific">Parthenolecanium corni</name>
    <dbReference type="NCBI Taxonomy" id="536013"/>
    <lineage>
        <taxon>Eukaryota</taxon>
        <taxon>Metazoa</taxon>
        <taxon>Ecdysozoa</taxon>
        <taxon>Arthropoda</taxon>
        <taxon>Hexapoda</taxon>
        <taxon>Insecta</taxon>
        <taxon>Pterygota</taxon>
        <taxon>Neoptera</taxon>
        <taxon>Paraneoptera</taxon>
        <taxon>Hemiptera</taxon>
        <taxon>Sternorrhyncha</taxon>
        <taxon>Coccoidea</taxon>
        <taxon>Coccidae</taxon>
        <taxon>Parthenolecanium</taxon>
    </lineage>
</organism>
<dbReference type="GO" id="GO:0016579">
    <property type="term" value="P:protein deubiquitination"/>
    <property type="evidence" value="ECO:0007669"/>
    <property type="project" value="InterPro"/>
</dbReference>
<comment type="similarity">
    <text evidence="2">Belongs to the peptidase C19 family.</text>
</comment>
<comment type="catalytic activity">
    <reaction evidence="1">
        <text>Thiol-dependent hydrolysis of ester, thioester, amide, peptide and isopeptide bonds formed by the C-terminal Gly of ubiquitin (a 76-residue protein attached to proteins as an intracellular targeting signal).</text>
        <dbReference type="EC" id="3.4.19.12"/>
    </reaction>
</comment>
<evidence type="ECO:0000256" key="8">
    <source>
        <dbReference type="SAM" id="MobiDB-lite"/>
    </source>
</evidence>
<evidence type="ECO:0000313" key="12">
    <source>
        <dbReference type="Proteomes" id="UP001367676"/>
    </source>
</evidence>
<keyword evidence="6" id="KW-0378">Hydrolase</keyword>
<feature type="region of interest" description="Disordered" evidence="8">
    <location>
        <begin position="393"/>
        <end position="413"/>
    </location>
</feature>
<dbReference type="GO" id="GO:0005829">
    <property type="term" value="C:cytosol"/>
    <property type="evidence" value="ECO:0007669"/>
    <property type="project" value="TreeGrafter"/>
</dbReference>
<evidence type="ECO:0000256" key="1">
    <source>
        <dbReference type="ARBA" id="ARBA00000707"/>
    </source>
</evidence>
<dbReference type="GO" id="GO:0004843">
    <property type="term" value="F:cysteine-type deubiquitinase activity"/>
    <property type="evidence" value="ECO:0007669"/>
    <property type="project" value="UniProtKB-EC"/>
</dbReference>
<dbReference type="PROSITE" id="PS00973">
    <property type="entry name" value="USP_2"/>
    <property type="match status" value="1"/>
</dbReference>
<evidence type="ECO:0000256" key="6">
    <source>
        <dbReference type="ARBA" id="ARBA00022801"/>
    </source>
</evidence>
<evidence type="ECO:0000259" key="10">
    <source>
        <dbReference type="PROSITE" id="PS50235"/>
    </source>
</evidence>
<dbReference type="PANTHER" id="PTHR24006">
    <property type="entry name" value="UBIQUITIN CARBOXYL-TERMINAL HYDROLASE"/>
    <property type="match status" value="1"/>
</dbReference>
<feature type="transmembrane region" description="Helical" evidence="9">
    <location>
        <begin position="6"/>
        <end position="26"/>
    </location>
</feature>
<evidence type="ECO:0000256" key="7">
    <source>
        <dbReference type="ARBA" id="ARBA00022807"/>
    </source>
</evidence>
<dbReference type="GO" id="GO:0006508">
    <property type="term" value="P:proteolysis"/>
    <property type="evidence" value="ECO:0007669"/>
    <property type="project" value="UniProtKB-KW"/>
</dbReference>
<dbReference type="AlphaFoldDB" id="A0AAN9TRC6"/>
<accession>A0AAN9TRC6</accession>
<dbReference type="Proteomes" id="UP001367676">
    <property type="component" value="Unassembled WGS sequence"/>
</dbReference>
<dbReference type="GO" id="GO:0005634">
    <property type="term" value="C:nucleus"/>
    <property type="evidence" value="ECO:0007669"/>
    <property type="project" value="TreeGrafter"/>
</dbReference>
<evidence type="ECO:0000256" key="3">
    <source>
        <dbReference type="ARBA" id="ARBA00012759"/>
    </source>
</evidence>
<keyword evidence="4" id="KW-0645">Protease</keyword>
<proteinExistence type="inferred from homology"/>
<keyword evidence="5" id="KW-0833">Ubl conjugation pathway</keyword>
<comment type="caution">
    <text evidence="11">The sequence shown here is derived from an EMBL/GenBank/DDBJ whole genome shotgun (WGS) entry which is preliminary data.</text>
</comment>
<keyword evidence="9" id="KW-0472">Membrane</keyword>
<feature type="domain" description="USP" evidence="10">
    <location>
        <begin position="40"/>
        <end position="488"/>
    </location>
</feature>
<evidence type="ECO:0000256" key="4">
    <source>
        <dbReference type="ARBA" id="ARBA00022670"/>
    </source>
</evidence>
<dbReference type="EMBL" id="JBBCAQ010000034">
    <property type="protein sequence ID" value="KAK7580306.1"/>
    <property type="molecule type" value="Genomic_DNA"/>
</dbReference>
<keyword evidence="7" id="KW-0788">Thiol protease</keyword>
<dbReference type="InterPro" id="IPR018200">
    <property type="entry name" value="USP_CS"/>
</dbReference>
<keyword evidence="9" id="KW-1133">Transmembrane helix</keyword>
<evidence type="ECO:0000313" key="11">
    <source>
        <dbReference type="EMBL" id="KAK7580306.1"/>
    </source>
</evidence>
<keyword evidence="12" id="KW-1185">Reference proteome</keyword>
<dbReference type="PANTHER" id="PTHR24006:SF888">
    <property type="entry name" value="UBIQUITIN CARBOXYL-TERMINAL HYDROLASE 30"/>
    <property type="match status" value="1"/>
</dbReference>
<dbReference type="SUPFAM" id="SSF54001">
    <property type="entry name" value="Cysteine proteinases"/>
    <property type="match status" value="1"/>
</dbReference>
<dbReference type="EC" id="3.4.19.12" evidence="3"/>
<dbReference type="InterPro" id="IPR038765">
    <property type="entry name" value="Papain-like_cys_pep_sf"/>
</dbReference>
<dbReference type="Pfam" id="PF00443">
    <property type="entry name" value="UCH"/>
    <property type="match status" value="1"/>
</dbReference>
<dbReference type="InterPro" id="IPR050164">
    <property type="entry name" value="Peptidase_C19"/>
</dbReference>
<gene>
    <name evidence="11" type="ORF">V9T40_000935</name>
</gene>
<keyword evidence="9" id="KW-0812">Transmembrane</keyword>
<dbReference type="InterPro" id="IPR001394">
    <property type="entry name" value="Peptidase_C19_UCH"/>
</dbReference>
<evidence type="ECO:0000256" key="5">
    <source>
        <dbReference type="ARBA" id="ARBA00022786"/>
    </source>
</evidence>